<name>A0AAD2G8C6_9STRA</name>
<proteinExistence type="predicted"/>
<dbReference type="AlphaFoldDB" id="A0AAD2G8C6"/>
<organism evidence="2 3">
    <name type="scientific">Cylindrotheca closterium</name>
    <dbReference type="NCBI Taxonomy" id="2856"/>
    <lineage>
        <taxon>Eukaryota</taxon>
        <taxon>Sar</taxon>
        <taxon>Stramenopiles</taxon>
        <taxon>Ochrophyta</taxon>
        <taxon>Bacillariophyta</taxon>
        <taxon>Bacillariophyceae</taxon>
        <taxon>Bacillariophycidae</taxon>
        <taxon>Bacillariales</taxon>
        <taxon>Bacillariaceae</taxon>
        <taxon>Cylindrotheca</taxon>
    </lineage>
</organism>
<dbReference type="InterPro" id="IPR027417">
    <property type="entry name" value="P-loop_NTPase"/>
</dbReference>
<accession>A0AAD2G8C6</accession>
<comment type="caution">
    <text evidence="2">The sequence shown here is derived from an EMBL/GenBank/DDBJ whole genome shotgun (WGS) entry which is preliminary data.</text>
</comment>
<gene>
    <name evidence="2" type="ORF">CYCCA115_LOCUS21577</name>
</gene>
<dbReference type="EMBL" id="CAKOGP040002247">
    <property type="protein sequence ID" value="CAJ1965993.1"/>
    <property type="molecule type" value="Genomic_DNA"/>
</dbReference>
<protein>
    <submittedName>
        <fullName evidence="2">Uncharacterized protein</fullName>
    </submittedName>
</protein>
<feature type="region of interest" description="Disordered" evidence="1">
    <location>
        <begin position="62"/>
        <end position="81"/>
    </location>
</feature>
<evidence type="ECO:0000313" key="3">
    <source>
        <dbReference type="Proteomes" id="UP001295423"/>
    </source>
</evidence>
<evidence type="ECO:0000256" key="1">
    <source>
        <dbReference type="SAM" id="MobiDB-lite"/>
    </source>
</evidence>
<dbReference type="Gene3D" id="3.40.50.300">
    <property type="entry name" value="P-loop containing nucleotide triphosphate hydrolases"/>
    <property type="match status" value="1"/>
</dbReference>
<dbReference type="SUPFAM" id="SSF52540">
    <property type="entry name" value="P-loop containing nucleoside triphosphate hydrolases"/>
    <property type="match status" value="1"/>
</dbReference>
<reference evidence="2" key="1">
    <citation type="submission" date="2023-08" db="EMBL/GenBank/DDBJ databases">
        <authorList>
            <person name="Audoor S."/>
            <person name="Bilcke G."/>
        </authorList>
    </citation>
    <scope>NUCLEOTIDE SEQUENCE</scope>
</reference>
<sequence length="560" mass="64261">MNSNDKHDRQDDTSRFSPPNNKHWKVFFLLVAVCTFQWLQNTYTGLPYSYASFVPTRSSKSIEIDSDNDSGNIQHHRHDSQKQEAVVDETTKTMASDEDATTILFIHYHKTGNNFVVDLLKQIHRTHGRYHNLTMKEPSVLKRMKNNNNNNNQNTKGHLQRGQEKRASAMIGKNHDDMDDDEFEDEGSHSGQNETNVGILRKRSHDPMTGCPVFGDDTDFEIGAAYRLVAPNFFCNLSSITTTMLNNAADNDDDDEMEHATAKFGTRQNLPFPPWKTTKIVHFVRDPIDMALSNYLYHSQHPTPEPWIKRKGINPCKIDEEFLNYTLQELNSDGSRKITEEDLLRVSTMCRYYKHEHAIAANTRKKNNTTRSFYGIMRRLPPYDGLRFATSHFLMAQGVESGGDLLRMPNNILRLREWEQQQQQQQSSEQLQHILTISMENIVKDMGKSVLEICDFILGHISNVTARSAIAQEIEKTMVARYQAKTKASKFIHAGRQSTSNETAEAELKNNKNWTLRQQSHVTQGIMNETERELLKEQLESDASLGHILLQLREVVDSSS</sequence>
<feature type="region of interest" description="Disordered" evidence="1">
    <location>
        <begin position="143"/>
        <end position="198"/>
    </location>
</feature>
<keyword evidence="3" id="KW-1185">Reference proteome</keyword>
<dbReference type="Proteomes" id="UP001295423">
    <property type="component" value="Unassembled WGS sequence"/>
</dbReference>
<evidence type="ECO:0000313" key="2">
    <source>
        <dbReference type="EMBL" id="CAJ1965993.1"/>
    </source>
</evidence>